<sequence>MAVEKLAQEEGDKIRGPWSLEEDEALKRLVEVYGGRNWSLISKGIPGRSGKSCRLRWCNQLSPQVQHRPFTEAEDIAILKAHAQHGNKWATIARSLPGRTDNAIKNHWNSTLRRRCVAEKGRVTENAVHADVEEDLCSFDGRKRSSKELSSDGSVLDVNCDADSACFKRLKLDLSSPSDISTCGPVQANDSPIFRPLSRPSAFSCYGSSGAMSSKKVQEESSSTTDPPTFLSLSLPGVNLIVKKDMAQVDFLAQHSLNEMKQVGVREAKSSGVCTMSQLNDVTVTPSKSSVPSDSDHLQPHVPGLFPNGYIGTEDAVELMNAAIRAAVAQALAPILQPQANAGWPAMGYGLDAAAMNAGLVALMREMVAKEVQRYTSAACAPICGPSPFVVDHATSANHAEALFSFGLAVPRQVG</sequence>
<reference evidence="2" key="1">
    <citation type="journal article" date="2024" name="Proc. Natl. Acad. Sci. U.S.A.">
        <title>Extraordinary preservation of gene collinearity over three hundred million years revealed in homosporous lycophytes.</title>
        <authorList>
            <person name="Li C."/>
            <person name="Wickell D."/>
            <person name="Kuo L.Y."/>
            <person name="Chen X."/>
            <person name="Nie B."/>
            <person name="Liao X."/>
            <person name="Peng D."/>
            <person name="Ji J."/>
            <person name="Jenkins J."/>
            <person name="Williams M."/>
            <person name="Shu S."/>
            <person name="Plott C."/>
            <person name="Barry K."/>
            <person name="Rajasekar S."/>
            <person name="Grimwood J."/>
            <person name="Han X."/>
            <person name="Sun S."/>
            <person name="Hou Z."/>
            <person name="He W."/>
            <person name="Dai G."/>
            <person name="Sun C."/>
            <person name="Schmutz J."/>
            <person name="Leebens-Mack J.H."/>
            <person name="Li F.W."/>
            <person name="Wang L."/>
        </authorList>
    </citation>
    <scope>NUCLEOTIDE SEQUENCE [LARGE SCALE GENOMIC DNA]</scope>
    <source>
        <strain evidence="2">cv. PW_Plant_1</strain>
    </source>
</reference>
<gene>
    <name evidence="1" type="ORF">O6H91_01G123900</name>
</gene>
<organism evidence="1 2">
    <name type="scientific">Diphasiastrum complanatum</name>
    <name type="common">Issler's clubmoss</name>
    <name type="synonym">Lycopodium complanatum</name>
    <dbReference type="NCBI Taxonomy" id="34168"/>
    <lineage>
        <taxon>Eukaryota</taxon>
        <taxon>Viridiplantae</taxon>
        <taxon>Streptophyta</taxon>
        <taxon>Embryophyta</taxon>
        <taxon>Tracheophyta</taxon>
        <taxon>Lycopodiopsida</taxon>
        <taxon>Lycopodiales</taxon>
        <taxon>Lycopodiaceae</taxon>
        <taxon>Lycopodioideae</taxon>
        <taxon>Diphasiastrum</taxon>
    </lineage>
</organism>
<accession>A0ACC2EVK3</accession>
<dbReference type="Proteomes" id="UP001162992">
    <property type="component" value="Chromosome 1"/>
</dbReference>
<name>A0ACC2EVK3_DIPCM</name>
<proteinExistence type="predicted"/>
<dbReference type="EMBL" id="CM055092">
    <property type="protein sequence ID" value="KAJ7570519.1"/>
    <property type="molecule type" value="Genomic_DNA"/>
</dbReference>
<protein>
    <submittedName>
        <fullName evidence="1">Uncharacterized protein</fullName>
    </submittedName>
</protein>
<evidence type="ECO:0000313" key="2">
    <source>
        <dbReference type="Proteomes" id="UP001162992"/>
    </source>
</evidence>
<evidence type="ECO:0000313" key="1">
    <source>
        <dbReference type="EMBL" id="KAJ7570519.1"/>
    </source>
</evidence>
<comment type="caution">
    <text evidence="1">The sequence shown here is derived from an EMBL/GenBank/DDBJ whole genome shotgun (WGS) entry which is preliminary data.</text>
</comment>
<keyword evidence="2" id="KW-1185">Reference proteome</keyword>